<protein>
    <recommendedName>
        <fullName evidence="9">Protein translocase subunit SecE</fullName>
    </recommendedName>
</protein>
<evidence type="ECO:0000256" key="8">
    <source>
        <dbReference type="ARBA" id="ARBA00023136"/>
    </source>
</evidence>
<evidence type="ECO:0000313" key="12">
    <source>
        <dbReference type="Proteomes" id="UP001208131"/>
    </source>
</evidence>
<organism evidence="11 12">
    <name type="scientific">Hominimerdicola aceti</name>
    <dbReference type="NCBI Taxonomy" id="2981726"/>
    <lineage>
        <taxon>Bacteria</taxon>
        <taxon>Bacillati</taxon>
        <taxon>Bacillota</taxon>
        <taxon>Clostridia</taxon>
        <taxon>Eubacteriales</taxon>
        <taxon>Oscillospiraceae</taxon>
        <taxon>Hominimerdicola</taxon>
    </lineage>
</organism>
<evidence type="ECO:0000256" key="10">
    <source>
        <dbReference type="SAM" id="MobiDB-lite"/>
    </source>
</evidence>
<comment type="subcellular location">
    <subcellularLocation>
        <location evidence="9">Cell membrane</location>
        <topology evidence="9">Single-pass membrane protein</topology>
    </subcellularLocation>
    <subcellularLocation>
        <location evidence="1">Membrane</location>
    </subcellularLocation>
</comment>
<keyword evidence="5 9" id="KW-0653">Protein transport</keyword>
<dbReference type="PANTHER" id="PTHR33910">
    <property type="entry name" value="PROTEIN TRANSLOCASE SUBUNIT SECE"/>
    <property type="match status" value="1"/>
</dbReference>
<dbReference type="PANTHER" id="PTHR33910:SF1">
    <property type="entry name" value="PROTEIN TRANSLOCASE SUBUNIT SECE"/>
    <property type="match status" value="1"/>
</dbReference>
<evidence type="ECO:0000256" key="3">
    <source>
        <dbReference type="ARBA" id="ARBA00022475"/>
    </source>
</evidence>
<dbReference type="InterPro" id="IPR038379">
    <property type="entry name" value="SecE_sf"/>
</dbReference>
<keyword evidence="3 9" id="KW-1003">Cell membrane</keyword>
<dbReference type="InterPro" id="IPR001901">
    <property type="entry name" value="Translocase_SecE/Sec61-g"/>
</dbReference>
<evidence type="ECO:0000313" key="11">
    <source>
        <dbReference type="EMBL" id="MCU6705856.1"/>
    </source>
</evidence>
<dbReference type="EMBL" id="JAOQJZ010000007">
    <property type="protein sequence ID" value="MCU6705856.1"/>
    <property type="molecule type" value="Genomic_DNA"/>
</dbReference>
<comment type="subunit">
    <text evidence="9">Component of the Sec protein translocase complex. Heterotrimer consisting of SecY, SecE and SecG subunits. The heterotrimers can form oligomers, although 1 heterotrimer is thought to be able to translocate proteins. Interacts with the ribosome. Interacts with SecDF, and other proteins may be involved. Interacts with SecA.</text>
</comment>
<evidence type="ECO:0000256" key="5">
    <source>
        <dbReference type="ARBA" id="ARBA00022927"/>
    </source>
</evidence>
<dbReference type="GO" id="GO:0006605">
    <property type="term" value="P:protein targeting"/>
    <property type="evidence" value="ECO:0007669"/>
    <property type="project" value="UniProtKB-UniRule"/>
</dbReference>
<comment type="caution">
    <text evidence="11">The sequence shown here is derived from an EMBL/GenBank/DDBJ whole genome shotgun (WGS) entry which is preliminary data.</text>
</comment>
<feature type="transmembrane region" description="Helical" evidence="9">
    <location>
        <begin position="53"/>
        <end position="80"/>
    </location>
</feature>
<dbReference type="GO" id="GO:0005886">
    <property type="term" value="C:plasma membrane"/>
    <property type="evidence" value="ECO:0007669"/>
    <property type="project" value="UniProtKB-SubCell"/>
</dbReference>
<dbReference type="AlphaFoldDB" id="A0AAE3LMK4"/>
<sequence>MAKKTDVTKSSKKDTGKDQKKKGGIRKYFRELKAEMKKVVWPTRQQVTKNTGVVLSVMVVMALFLFGVDSGLGAAIKAILKIGG</sequence>
<dbReference type="GO" id="GO:0043952">
    <property type="term" value="P:protein transport by the Sec complex"/>
    <property type="evidence" value="ECO:0007669"/>
    <property type="project" value="UniProtKB-UniRule"/>
</dbReference>
<comment type="similarity">
    <text evidence="9">Belongs to the SecE/SEC61-gamma family.</text>
</comment>
<feature type="region of interest" description="Disordered" evidence="10">
    <location>
        <begin position="1"/>
        <end position="24"/>
    </location>
</feature>
<dbReference type="Gene3D" id="1.20.5.1030">
    <property type="entry name" value="Preprotein translocase secy subunit"/>
    <property type="match status" value="1"/>
</dbReference>
<dbReference type="GO" id="GO:0008320">
    <property type="term" value="F:protein transmembrane transporter activity"/>
    <property type="evidence" value="ECO:0007669"/>
    <property type="project" value="UniProtKB-UniRule"/>
</dbReference>
<keyword evidence="8 9" id="KW-0472">Membrane</keyword>
<gene>
    <name evidence="9 11" type="primary">secE</name>
    <name evidence="11" type="ORF">OCV57_07955</name>
</gene>
<proteinExistence type="inferred from homology"/>
<keyword evidence="12" id="KW-1185">Reference proteome</keyword>
<accession>A0AAE3LMK4</accession>
<keyword evidence="2 9" id="KW-0813">Transport</keyword>
<dbReference type="NCBIfam" id="TIGR00964">
    <property type="entry name" value="secE_bact"/>
    <property type="match status" value="1"/>
</dbReference>
<evidence type="ECO:0000256" key="9">
    <source>
        <dbReference type="HAMAP-Rule" id="MF_00422"/>
    </source>
</evidence>
<evidence type="ECO:0000256" key="4">
    <source>
        <dbReference type="ARBA" id="ARBA00022692"/>
    </source>
</evidence>
<reference evidence="11 12" key="1">
    <citation type="journal article" date="2021" name="ISME Commun">
        <title>Automated analysis of genomic sequences facilitates high-throughput and comprehensive description of bacteria.</title>
        <authorList>
            <person name="Hitch T.C.A."/>
        </authorList>
    </citation>
    <scope>NUCLEOTIDE SEQUENCE [LARGE SCALE GENOMIC DNA]</scope>
    <source>
        <strain evidence="11 12">Sanger_31</strain>
    </source>
</reference>
<dbReference type="RefSeq" id="WP_022287006.1">
    <property type="nucleotide sequence ID" value="NZ_JAOQJZ010000007.1"/>
</dbReference>
<keyword evidence="7 9" id="KW-0811">Translocation</keyword>
<evidence type="ECO:0000256" key="7">
    <source>
        <dbReference type="ARBA" id="ARBA00023010"/>
    </source>
</evidence>
<dbReference type="PROSITE" id="PS01067">
    <property type="entry name" value="SECE_SEC61G"/>
    <property type="match status" value="1"/>
</dbReference>
<name>A0AAE3LMK4_9FIRM</name>
<evidence type="ECO:0000256" key="2">
    <source>
        <dbReference type="ARBA" id="ARBA00022448"/>
    </source>
</evidence>
<dbReference type="Proteomes" id="UP001208131">
    <property type="component" value="Unassembled WGS sequence"/>
</dbReference>
<dbReference type="GO" id="GO:0009306">
    <property type="term" value="P:protein secretion"/>
    <property type="evidence" value="ECO:0007669"/>
    <property type="project" value="UniProtKB-UniRule"/>
</dbReference>
<feature type="compositionally biased region" description="Basic and acidic residues" evidence="10">
    <location>
        <begin position="1"/>
        <end position="18"/>
    </location>
</feature>
<keyword evidence="6 9" id="KW-1133">Transmembrane helix</keyword>
<comment type="function">
    <text evidence="9">Essential subunit of the Sec protein translocation channel SecYEG. Clamps together the 2 halves of SecY. May contact the channel plug during translocation.</text>
</comment>
<dbReference type="GO" id="GO:0065002">
    <property type="term" value="P:intracellular protein transmembrane transport"/>
    <property type="evidence" value="ECO:0007669"/>
    <property type="project" value="UniProtKB-UniRule"/>
</dbReference>
<keyword evidence="4 9" id="KW-0812">Transmembrane</keyword>
<dbReference type="HAMAP" id="MF_00422">
    <property type="entry name" value="SecE"/>
    <property type="match status" value="1"/>
</dbReference>
<dbReference type="Pfam" id="PF00584">
    <property type="entry name" value="SecE"/>
    <property type="match status" value="1"/>
</dbReference>
<evidence type="ECO:0000256" key="6">
    <source>
        <dbReference type="ARBA" id="ARBA00022989"/>
    </source>
</evidence>
<evidence type="ECO:0000256" key="1">
    <source>
        <dbReference type="ARBA" id="ARBA00004370"/>
    </source>
</evidence>
<dbReference type="InterPro" id="IPR005807">
    <property type="entry name" value="SecE_bac"/>
</dbReference>